<dbReference type="Proteomes" id="UP000676079">
    <property type="component" value="Chromosome"/>
</dbReference>
<keyword evidence="2" id="KW-0489">Methyltransferase</keyword>
<dbReference type="SUPFAM" id="SSF53335">
    <property type="entry name" value="S-adenosyl-L-methionine-dependent methyltransferases"/>
    <property type="match status" value="1"/>
</dbReference>
<dbReference type="InterPro" id="IPR041698">
    <property type="entry name" value="Methyltransf_25"/>
</dbReference>
<reference evidence="2 3" key="1">
    <citation type="submission" date="2021-05" db="EMBL/GenBank/DDBJ databases">
        <title>Direct Submission.</title>
        <authorList>
            <person name="Li K."/>
            <person name="Gao J."/>
        </authorList>
    </citation>
    <scope>NUCLEOTIDE SEQUENCE [LARGE SCALE GENOMIC DNA]</scope>
    <source>
        <strain evidence="2 3">Mg02</strain>
    </source>
</reference>
<gene>
    <name evidence="2" type="ORF">KGD84_15735</name>
</gene>
<evidence type="ECO:0000313" key="3">
    <source>
        <dbReference type="Proteomes" id="UP000676079"/>
    </source>
</evidence>
<evidence type="ECO:0000259" key="1">
    <source>
        <dbReference type="Pfam" id="PF13649"/>
    </source>
</evidence>
<dbReference type="EMBL" id="CP074133">
    <property type="protein sequence ID" value="QUX25555.1"/>
    <property type="molecule type" value="Genomic_DNA"/>
</dbReference>
<sequence>MDTDPKETVRRGYDALSHRYDEAFGTDAKYGPWIADLLGRLPGQAEVLDLGCGTGVPVVRDLAAAGHRVRGVDISAVQIARARALVPAAAFARADIAALDLPGESLDAVVCLYALIHLPLAEQPALLGRIGRWLRPGGTLLATTGHRAWTGTDPDWLGGGVPMWWSQADAARYREWITGAGLVVEAEEFVPEGEGGHALFLARRP</sequence>
<dbReference type="Pfam" id="PF13649">
    <property type="entry name" value="Methyltransf_25"/>
    <property type="match status" value="1"/>
</dbReference>
<organism evidence="2 3">
    <name type="scientific">Nocardiopsis changdeensis</name>
    <dbReference type="NCBI Taxonomy" id="2831969"/>
    <lineage>
        <taxon>Bacteria</taxon>
        <taxon>Bacillati</taxon>
        <taxon>Actinomycetota</taxon>
        <taxon>Actinomycetes</taxon>
        <taxon>Streptosporangiales</taxon>
        <taxon>Nocardiopsidaceae</taxon>
        <taxon>Nocardiopsis</taxon>
    </lineage>
</organism>
<dbReference type="RefSeq" id="WP_220561157.1">
    <property type="nucleotide sequence ID" value="NZ_CP074133.1"/>
</dbReference>
<proteinExistence type="predicted"/>
<keyword evidence="2" id="KW-0808">Transferase</keyword>
<accession>A0ABX8BV22</accession>
<protein>
    <submittedName>
        <fullName evidence="2">Methyltransferase domain-containing protein</fullName>
    </submittedName>
</protein>
<dbReference type="PANTHER" id="PTHR43464">
    <property type="entry name" value="METHYLTRANSFERASE"/>
    <property type="match status" value="1"/>
</dbReference>
<keyword evidence="3" id="KW-1185">Reference proteome</keyword>
<dbReference type="CDD" id="cd02440">
    <property type="entry name" value="AdoMet_MTases"/>
    <property type="match status" value="1"/>
</dbReference>
<dbReference type="InterPro" id="IPR029063">
    <property type="entry name" value="SAM-dependent_MTases_sf"/>
</dbReference>
<dbReference type="GO" id="GO:0008168">
    <property type="term" value="F:methyltransferase activity"/>
    <property type="evidence" value="ECO:0007669"/>
    <property type="project" value="UniProtKB-KW"/>
</dbReference>
<dbReference type="Gene3D" id="3.40.50.150">
    <property type="entry name" value="Vaccinia Virus protein VP39"/>
    <property type="match status" value="1"/>
</dbReference>
<feature type="domain" description="Methyltransferase" evidence="1">
    <location>
        <begin position="47"/>
        <end position="138"/>
    </location>
</feature>
<dbReference type="GO" id="GO:0032259">
    <property type="term" value="P:methylation"/>
    <property type="evidence" value="ECO:0007669"/>
    <property type="project" value="UniProtKB-KW"/>
</dbReference>
<name>A0ABX8BV22_9ACTN</name>
<evidence type="ECO:0000313" key="2">
    <source>
        <dbReference type="EMBL" id="QUX25555.1"/>
    </source>
</evidence>